<dbReference type="InterPro" id="IPR017956">
    <property type="entry name" value="AT_hook_DNA-bd_motif"/>
</dbReference>
<dbReference type="GO" id="GO:0006355">
    <property type="term" value="P:regulation of DNA-templated transcription"/>
    <property type="evidence" value="ECO:0007669"/>
    <property type="project" value="InterPro"/>
</dbReference>
<organism evidence="11 12">
    <name type="scientific">Cyprinus carpio carpio</name>
    <dbReference type="NCBI Taxonomy" id="630221"/>
    <lineage>
        <taxon>Eukaryota</taxon>
        <taxon>Metazoa</taxon>
        <taxon>Chordata</taxon>
        <taxon>Craniata</taxon>
        <taxon>Vertebrata</taxon>
        <taxon>Euteleostomi</taxon>
        <taxon>Actinopterygii</taxon>
        <taxon>Neopterygii</taxon>
        <taxon>Teleostei</taxon>
        <taxon>Ostariophysi</taxon>
        <taxon>Cypriniformes</taxon>
        <taxon>Cyprinidae</taxon>
        <taxon>Cyprininae</taxon>
        <taxon>Cyprinus</taxon>
    </lineage>
</organism>
<dbReference type="SMART" id="SM00384">
    <property type="entry name" value="AT_hook"/>
    <property type="match status" value="3"/>
</dbReference>
<keyword evidence="9" id="KW-0539">Nucleus</keyword>
<keyword evidence="4" id="KW-0677">Repeat</keyword>
<evidence type="ECO:0000313" key="11">
    <source>
        <dbReference type="Ensembl" id="ENSCCRP00000153345.1"/>
    </source>
</evidence>
<name>A0A9J8BJE1_CYPCA</name>
<evidence type="ECO:0000256" key="7">
    <source>
        <dbReference type="ARBA" id="ARBA00023125"/>
    </source>
</evidence>
<sequence>MSARGEEAAGEASGSQEQTEPEPGPAEPKKRGPGRPRKPQQEPTGEPVPKRPRGRPKGSKNKGPSKAAQKKAETTGEKRPRGRPRKWVRRRTASAVPSGQAALCCGGGGVLERTISVLKRLTLFSSLSYCQLASVQCVYTFGSSASETMAEKGEVLVLSLDLHGPPSVS</sequence>
<dbReference type="PANTHER" id="PTHR23341">
    <property type="entry name" value="HIGH MOBILITY GROUP PROTEINS HMG-A AND C"/>
    <property type="match status" value="1"/>
</dbReference>
<dbReference type="GO" id="GO:0003677">
    <property type="term" value="F:DNA binding"/>
    <property type="evidence" value="ECO:0007669"/>
    <property type="project" value="UniProtKB-KW"/>
</dbReference>
<dbReference type="PRINTS" id="PR00929">
    <property type="entry name" value="ATHOOK"/>
</dbReference>
<evidence type="ECO:0000256" key="8">
    <source>
        <dbReference type="ARBA" id="ARBA00023163"/>
    </source>
</evidence>
<dbReference type="InterPro" id="IPR000637">
    <property type="entry name" value="HMGI/Y_DNA-bd_CS"/>
</dbReference>
<comment type="subcellular location">
    <subcellularLocation>
        <location evidence="1">Nucleus</location>
    </subcellularLocation>
</comment>
<accession>A0A9J8BJE1</accession>
<dbReference type="PRINTS" id="PR00930">
    <property type="entry name" value="HIGHMOBLTYIY"/>
</dbReference>
<evidence type="ECO:0000313" key="12">
    <source>
        <dbReference type="Proteomes" id="UP001108240"/>
    </source>
</evidence>
<comment type="similarity">
    <text evidence="2">Belongs to the HMGA family.</text>
</comment>
<keyword evidence="12" id="KW-1185">Reference proteome</keyword>
<feature type="region of interest" description="Disordered" evidence="10">
    <location>
        <begin position="1"/>
        <end position="94"/>
    </location>
</feature>
<dbReference type="PROSITE" id="PS00354">
    <property type="entry name" value="HMGI_Y"/>
    <property type="match status" value="1"/>
</dbReference>
<keyword evidence="8" id="KW-0804">Transcription</keyword>
<evidence type="ECO:0000256" key="1">
    <source>
        <dbReference type="ARBA" id="ARBA00004123"/>
    </source>
</evidence>
<proteinExistence type="inferred from homology"/>
<feature type="compositionally biased region" description="Basic residues" evidence="10">
    <location>
        <begin position="50"/>
        <end position="60"/>
    </location>
</feature>
<feature type="compositionally biased region" description="Basic and acidic residues" evidence="10">
    <location>
        <begin position="70"/>
        <end position="79"/>
    </location>
</feature>
<dbReference type="InterPro" id="IPR000116">
    <property type="entry name" value="HMGA"/>
</dbReference>
<evidence type="ECO:0000256" key="4">
    <source>
        <dbReference type="ARBA" id="ARBA00022737"/>
    </source>
</evidence>
<protein>
    <submittedName>
        <fullName evidence="11">High mobility group AT-hook 2</fullName>
    </submittedName>
</protein>
<evidence type="ECO:0000256" key="2">
    <source>
        <dbReference type="ARBA" id="ARBA00010812"/>
    </source>
</evidence>
<evidence type="ECO:0000256" key="6">
    <source>
        <dbReference type="ARBA" id="ARBA00023015"/>
    </source>
</evidence>
<keyword evidence="6" id="KW-0805">Transcription regulation</keyword>
<keyword evidence="3" id="KW-0597">Phosphoprotein</keyword>
<dbReference type="GO" id="GO:0005634">
    <property type="term" value="C:nucleus"/>
    <property type="evidence" value="ECO:0007669"/>
    <property type="project" value="UniProtKB-SubCell"/>
</dbReference>
<dbReference type="PANTHER" id="PTHR23341:SF4">
    <property type="entry name" value="HIGH MOBILITY GROUP PROTEIN HMGI-C"/>
    <property type="match status" value="1"/>
</dbReference>
<evidence type="ECO:0000256" key="3">
    <source>
        <dbReference type="ARBA" id="ARBA00022553"/>
    </source>
</evidence>
<dbReference type="GO" id="GO:0000785">
    <property type="term" value="C:chromatin"/>
    <property type="evidence" value="ECO:0007669"/>
    <property type="project" value="InterPro"/>
</dbReference>
<dbReference type="GO" id="GO:0003712">
    <property type="term" value="F:transcription coregulator activity"/>
    <property type="evidence" value="ECO:0007669"/>
    <property type="project" value="TreeGrafter"/>
</dbReference>
<evidence type="ECO:0000256" key="9">
    <source>
        <dbReference type="ARBA" id="ARBA00023242"/>
    </source>
</evidence>
<keyword evidence="7" id="KW-0238">DNA-binding</keyword>
<reference evidence="11" key="2">
    <citation type="submission" date="2025-09" db="UniProtKB">
        <authorList>
            <consortium name="Ensembl"/>
        </authorList>
    </citation>
    <scope>IDENTIFICATION</scope>
</reference>
<dbReference type="Ensembl" id="ENSCCRT00000133590.1">
    <property type="protein sequence ID" value="ENSCCRP00000153345.1"/>
    <property type="gene ID" value="ENSCCRG00000079475.1"/>
</dbReference>
<dbReference type="AlphaFoldDB" id="A0A9J8BJE1"/>
<evidence type="ECO:0000256" key="5">
    <source>
        <dbReference type="ARBA" id="ARBA00022990"/>
    </source>
</evidence>
<feature type="compositionally biased region" description="Basic residues" evidence="10">
    <location>
        <begin position="80"/>
        <end position="92"/>
    </location>
</feature>
<evidence type="ECO:0000256" key="10">
    <source>
        <dbReference type="SAM" id="MobiDB-lite"/>
    </source>
</evidence>
<dbReference type="GeneTree" id="ENSGT00940000163109"/>
<reference evidence="11" key="1">
    <citation type="submission" date="2025-08" db="UniProtKB">
        <authorList>
            <consortium name="Ensembl"/>
        </authorList>
    </citation>
    <scope>IDENTIFICATION</scope>
</reference>
<dbReference type="Proteomes" id="UP001108240">
    <property type="component" value="Unplaced"/>
</dbReference>
<keyword evidence="5" id="KW-0007">Acetylation</keyword>
<dbReference type="GO" id="GO:0010557">
    <property type="term" value="P:positive regulation of macromolecule biosynthetic process"/>
    <property type="evidence" value="ECO:0007669"/>
    <property type="project" value="UniProtKB-ARBA"/>
</dbReference>